<dbReference type="InterPro" id="IPR043917">
    <property type="entry name" value="DUF5753"/>
</dbReference>
<dbReference type="Pfam" id="PF13560">
    <property type="entry name" value="HTH_31"/>
    <property type="match status" value="1"/>
</dbReference>
<keyword evidence="3" id="KW-1185">Reference proteome</keyword>
<accession>A0ABR7LLX9</accession>
<dbReference type="Gene3D" id="1.10.260.40">
    <property type="entry name" value="lambda repressor-like DNA-binding domains"/>
    <property type="match status" value="1"/>
</dbReference>
<evidence type="ECO:0000259" key="1">
    <source>
        <dbReference type="Pfam" id="PF19054"/>
    </source>
</evidence>
<evidence type="ECO:0000313" key="2">
    <source>
        <dbReference type="EMBL" id="MBC6465860.1"/>
    </source>
</evidence>
<dbReference type="EMBL" id="JABVEC010000006">
    <property type="protein sequence ID" value="MBC6465860.1"/>
    <property type="molecule type" value="Genomic_DNA"/>
</dbReference>
<sequence>MPVDYRAPNINARRLGLYLRRTREFLELSYTEAAARVRCESEWLVRVETGFESPSPAEVERILERYQVREAKVAEVMIDLASRPHGPEWLEAHADRLTASKRDALIMESEASVIHSYGVQLVPYMARVESYARHLAPHLAPGCDVDVEWDLLNSRQRYRAGGRRRVLDVIIDERALTLPLTEPGVMAAQLRHLLDLGVSPDTTIRVVPSGAVFFEARACPFDVLEFPEIGDRLTLTHTALGTEFGYGDLTDTWILIEEKSAISPDDSRNLIHRLLAELTAP</sequence>
<feature type="domain" description="DUF5753" evidence="1">
    <location>
        <begin position="102"/>
        <end position="272"/>
    </location>
</feature>
<dbReference type="Proteomes" id="UP000805614">
    <property type="component" value="Unassembled WGS sequence"/>
</dbReference>
<organism evidence="2 3">
    <name type="scientific">Actinomadura alba</name>
    <dbReference type="NCBI Taxonomy" id="406431"/>
    <lineage>
        <taxon>Bacteria</taxon>
        <taxon>Bacillati</taxon>
        <taxon>Actinomycetota</taxon>
        <taxon>Actinomycetes</taxon>
        <taxon>Streptosporangiales</taxon>
        <taxon>Thermomonosporaceae</taxon>
        <taxon>Actinomadura</taxon>
    </lineage>
</organism>
<gene>
    <name evidence="2" type="ORF">HKK74_10170</name>
</gene>
<reference evidence="2 3" key="1">
    <citation type="submission" date="2020-06" db="EMBL/GenBank/DDBJ databases">
        <title>Actinomadura xiongansis sp. nov., isolated from soil of Baiyangdian.</title>
        <authorList>
            <person name="Zhang X."/>
        </authorList>
    </citation>
    <scope>NUCLEOTIDE SEQUENCE [LARGE SCALE GENOMIC DNA]</scope>
    <source>
        <strain evidence="2 3">HBUM206468</strain>
    </source>
</reference>
<name>A0ABR7LLX9_9ACTN</name>
<dbReference type="InterPro" id="IPR010982">
    <property type="entry name" value="Lambda_DNA-bd_dom_sf"/>
</dbReference>
<proteinExistence type="predicted"/>
<dbReference type="Pfam" id="PF19054">
    <property type="entry name" value="DUF5753"/>
    <property type="match status" value="1"/>
</dbReference>
<protein>
    <submittedName>
        <fullName evidence="2">Helix-turn-helix domain-containing protein</fullName>
    </submittedName>
</protein>
<evidence type="ECO:0000313" key="3">
    <source>
        <dbReference type="Proteomes" id="UP000805614"/>
    </source>
</evidence>
<dbReference type="SUPFAM" id="SSF47413">
    <property type="entry name" value="lambda repressor-like DNA-binding domains"/>
    <property type="match status" value="1"/>
</dbReference>
<comment type="caution">
    <text evidence="2">The sequence shown here is derived from an EMBL/GenBank/DDBJ whole genome shotgun (WGS) entry which is preliminary data.</text>
</comment>
<dbReference type="RefSeq" id="WP_187242882.1">
    <property type="nucleotide sequence ID" value="NZ_BAAAOK010000028.1"/>
</dbReference>